<feature type="domain" description="AB hydrolase-1" evidence="12">
    <location>
        <begin position="49"/>
        <end position="135"/>
    </location>
</feature>
<sequence>MAAAGSGVGPRLGACAGAAAWPRVRGSRVEDSLASGGAAGCLGGLLHVQELFDPALYRVVLFDQRGCGRSRRAGGAAEQLRANTTWDLVDDMERLRERLRIDRWLVAGGSWGSCLALAYAARHPARVLGVVLRAACLFRDEEFDFFLGPGAGGARCAAPPGAWESLTEWIPGAEGASGHAIASAFCRAALGRAAAGIGPEDAVSRWLAWEGALMAAARPVVAGPPAPPPWPAPLPAGVALAPLRAALWLGLGDGARTQALLTMRYVERRGFFPRGFSLLEEARGFAFPLAIVHGRNDCICPVKNATDLAAAAPQAELLLTEGGHSQWDPENVSAFVGATDRFAARLQPRGHAYSGISAADAAVPPPRRQSAWPGPPAMARGSSERLACHSLARAGRRAPSPTAQSPVSALASILVHACTTYWLSEAWSIGSPSTRVAATAAVTSALRAVCSPSTRRPRAGGSGSPEEGPGDAMFAQKLLIAVSWLMTFVEAQRPLMTKMEQDKLPLPITPTMMTGIMVGTFWLLLLSVGFCCLFQVQTPSLLLDPTDKGLVINKNY</sequence>
<evidence type="ECO:0000256" key="8">
    <source>
        <dbReference type="ARBA" id="ARBA00022801"/>
    </source>
</evidence>
<evidence type="ECO:0000256" key="11">
    <source>
        <dbReference type="SAM" id="Phobius"/>
    </source>
</evidence>
<evidence type="ECO:0000256" key="2">
    <source>
        <dbReference type="ARBA" id="ARBA00004496"/>
    </source>
</evidence>
<dbReference type="EC" id="3.4.11.5" evidence="4"/>
<evidence type="ECO:0000256" key="9">
    <source>
        <dbReference type="ARBA" id="ARBA00029605"/>
    </source>
</evidence>
<dbReference type="InterPro" id="IPR002410">
    <property type="entry name" value="Peptidase_S33"/>
</dbReference>
<evidence type="ECO:0000256" key="1">
    <source>
        <dbReference type="ARBA" id="ARBA00001585"/>
    </source>
</evidence>
<keyword evidence="6" id="KW-0963">Cytoplasm</keyword>
<dbReference type="PANTHER" id="PTHR43722:SF1">
    <property type="entry name" value="PROLINE IMINOPEPTIDASE"/>
    <property type="match status" value="1"/>
</dbReference>
<name>A0ABN9QVV2_9DINO</name>
<dbReference type="InterPro" id="IPR005944">
    <property type="entry name" value="Pro_iminopeptidase"/>
</dbReference>
<keyword evidence="11" id="KW-1133">Transmembrane helix</keyword>
<comment type="similarity">
    <text evidence="3">Belongs to the peptidase S33 family.</text>
</comment>
<comment type="subcellular location">
    <subcellularLocation>
        <location evidence="2">Cytoplasm</location>
    </subcellularLocation>
</comment>
<evidence type="ECO:0000259" key="12">
    <source>
        <dbReference type="Pfam" id="PF00561"/>
    </source>
</evidence>
<dbReference type="Gene3D" id="3.40.50.1820">
    <property type="entry name" value="alpha/beta hydrolase"/>
    <property type="match status" value="1"/>
</dbReference>
<evidence type="ECO:0000256" key="4">
    <source>
        <dbReference type="ARBA" id="ARBA00012568"/>
    </source>
</evidence>
<evidence type="ECO:0000256" key="5">
    <source>
        <dbReference type="ARBA" id="ARBA00022438"/>
    </source>
</evidence>
<evidence type="ECO:0000256" key="6">
    <source>
        <dbReference type="ARBA" id="ARBA00022490"/>
    </source>
</evidence>
<comment type="catalytic activity">
    <reaction evidence="1">
        <text>Release of N-terminal proline from a peptide.</text>
        <dbReference type="EC" id="3.4.11.5"/>
    </reaction>
</comment>
<gene>
    <name evidence="13" type="ORF">PCOR1329_LOCUS15403</name>
</gene>
<evidence type="ECO:0000256" key="7">
    <source>
        <dbReference type="ARBA" id="ARBA00022670"/>
    </source>
</evidence>
<keyword evidence="5" id="KW-0031">Aminopeptidase</keyword>
<keyword evidence="7" id="KW-0645">Protease</keyword>
<protein>
    <recommendedName>
        <fullName evidence="4">prolyl aminopeptidase</fullName>
        <ecNumber evidence="4">3.4.11.5</ecNumber>
    </recommendedName>
    <alternativeName>
        <fullName evidence="9">Prolyl aminopeptidase</fullName>
    </alternativeName>
</protein>
<dbReference type="Pfam" id="PF00561">
    <property type="entry name" value="Abhydrolase_1"/>
    <property type="match status" value="1"/>
</dbReference>
<evidence type="ECO:0000256" key="10">
    <source>
        <dbReference type="SAM" id="MobiDB-lite"/>
    </source>
</evidence>
<dbReference type="PRINTS" id="PR00793">
    <property type="entry name" value="PROAMNOPTASE"/>
</dbReference>
<organism evidence="13 14">
    <name type="scientific">Prorocentrum cordatum</name>
    <dbReference type="NCBI Taxonomy" id="2364126"/>
    <lineage>
        <taxon>Eukaryota</taxon>
        <taxon>Sar</taxon>
        <taxon>Alveolata</taxon>
        <taxon>Dinophyceae</taxon>
        <taxon>Prorocentrales</taxon>
        <taxon>Prorocentraceae</taxon>
        <taxon>Prorocentrum</taxon>
    </lineage>
</organism>
<evidence type="ECO:0000313" key="13">
    <source>
        <dbReference type="EMBL" id="CAK0810440.1"/>
    </source>
</evidence>
<proteinExistence type="inferred from homology"/>
<dbReference type="SUPFAM" id="SSF53474">
    <property type="entry name" value="alpha/beta-Hydrolases"/>
    <property type="match status" value="1"/>
</dbReference>
<dbReference type="InterPro" id="IPR029058">
    <property type="entry name" value="AB_hydrolase_fold"/>
</dbReference>
<dbReference type="Proteomes" id="UP001189429">
    <property type="component" value="Unassembled WGS sequence"/>
</dbReference>
<dbReference type="PANTHER" id="PTHR43722">
    <property type="entry name" value="PROLINE IMINOPEPTIDASE"/>
    <property type="match status" value="1"/>
</dbReference>
<feature type="transmembrane region" description="Helical" evidence="11">
    <location>
        <begin position="512"/>
        <end position="536"/>
    </location>
</feature>
<accession>A0ABN9QVV2</accession>
<dbReference type="EMBL" id="CAUYUJ010004658">
    <property type="protein sequence ID" value="CAK0810440.1"/>
    <property type="molecule type" value="Genomic_DNA"/>
</dbReference>
<dbReference type="InterPro" id="IPR000073">
    <property type="entry name" value="AB_hydrolase_1"/>
</dbReference>
<keyword evidence="14" id="KW-1185">Reference proteome</keyword>
<keyword evidence="11" id="KW-0472">Membrane</keyword>
<evidence type="ECO:0000256" key="3">
    <source>
        <dbReference type="ARBA" id="ARBA00010088"/>
    </source>
</evidence>
<reference evidence="13" key="1">
    <citation type="submission" date="2023-10" db="EMBL/GenBank/DDBJ databases">
        <authorList>
            <person name="Chen Y."/>
            <person name="Shah S."/>
            <person name="Dougan E. K."/>
            <person name="Thang M."/>
            <person name="Chan C."/>
        </authorList>
    </citation>
    <scope>NUCLEOTIDE SEQUENCE [LARGE SCALE GENOMIC DNA]</scope>
</reference>
<keyword evidence="8" id="KW-0378">Hydrolase</keyword>
<feature type="region of interest" description="Disordered" evidence="10">
    <location>
        <begin position="361"/>
        <end position="380"/>
    </location>
</feature>
<comment type="caution">
    <text evidence="13">The sequence shown here is derived from an EMBL/GenBank/DDBJ whole genome shotgun (WGS) entry which is preliminary data.</text>
</comment>
<keyword evidence="11" id="KW-0812">Transmembrane</keyword>
<evidence type="ECO:0000313" key="14">
    <source>
        <dbReference type="Proteomes" id="UP001189429"/>
    </source>
</evidence>